<dbReference type="Proteomes" id="UP000244450">
    <property type="component" value="Unassembled WGS sequence"/>
</dbReference>
<protein>
    <submittedName>
        <fullName evidence="2">Uncharacterized protein</fullName>
    </submittedName>
</protein>
<dbReference type="OrthoDB" id="680122at2"/>
<dbReference type="RefSeq" id="WP_108685997.1">
    <property type="nucleotide sequence ID" value="NZ_QCYK01000001.1"/>
</dbReference>
<dbReference type="AlphaFoldDB" id="A0A2T7BNY3"/>
<gene>
    <name evidence="2" type="ORF">DCC81_07860</name>
</gene>
<feature type="transmembrane region" description="Helical" evidence="1">
    <location>
        <begin position="49"/>
        <end position="70"/>
    </location>
</feature>
<accession>A0A2T7BNY3</accession>
<evidence type="ECO:0000313" key="2">
    <source>
        <dbReference type="EMBL" id="PUZ29359.1"/>
    </source>
</evidence>
<reference evidence="2 3" key="1">
    <citation type="submission" date="2018-04" db="EMBL/GenBank/DDBJ databases">
        <title>Chitinophaga fuyangensis sp. nov., isolated from soil in a chemical factory.</title>
        <authorList>
            <person name="Chen K."/>
        </authorList>
    </citation>
    <scope>NUCLEOTIDE SEQUENCE [LARGE SCALE GENOMIC DNA]</scope>
    <source>
        <strain evidence="2 3">LY-1</strain>
    </source>
</reference>
<keyword evidence="3" id="KW-1185">Reference proteome</keyword>
<organism evidence="2 3">
    <name type="scientific">Chitinophaga parva</name>
    <dbReference type="NCBI Taxonomy" id="2169414"/>
    <lineage>
        <taxon>Bacteria</taxon>
        <taxon>Pseudomonadati</taxon>
        <taxon>Bacteroidota</taxon>
        <taxon>Chitinophagia</taxon>
        <taxon>Chitinophagales</taxon>
        <taxon>Chitinophagaceae</taxon>
        <taxon>Chitinophaga</taxon>
    </lineage>
</organism>
<keyword evidence="1" id="KW-1133">Transmembrane helix</keyword>
<keyword evidence="1" id="KW-0472">Membrane</keyword>
<name>A0A2T7BNY3_9BACT</name>
<keyword evidence="1" id="KW-0812">Transmembrane</keyword>
<evidence type="ECO:0000313" key="3">
    <source>
        <dbReference type="Proteomes" id="UP000244450"/>
    </source>
</evidence>
<proteinExistence type="predicted"/>
<evidence type="ECO:0000256" key="1">
    <source>
        <dbReference type="SAM" id="Phobius"/>
    </source>
</evidence>
<dbReference type="EMBL" id="QCYK01000001">
    <property type="protein sequence ID" value="PUZ29359.1"/>
    <property type="molecule type" value="Genomic_DNA"/>
</dbReference>
<sequence length="79" mass="9530">MIQTLTEEQAREKALQDVKLYMAAGWDVKEETPQCFLLQRNKASRMGHFLIFLFFGWWLLLIPNILYHYLSREKKKILK</sequence>
<comment type="caution">
    <text evidence="2">The sequence shown here is derived from an EMBL/GenBank/DDBJ whole genome shotgun (WGS) entry which is preliminary data.</text>
</comment>